<evidence type="ECO:0000256" key="3">
    <source>
        <dbReference type="ARBA" id="ARBA00022839"/>
    </source>
</evidence>
<evidence type="ECO:0000313" key="6">
    <source>
        <dbReference type="EMBL" id="KAL1506993.1"/>
    </source>
</evidence>
<reference evidence="6 7" key="1">
    <citation type="journal article" date="2024" name="Science">
        <title>Giant polyketide synthase enzymes in the biosynthesis of giant marine polyether toxins.</title>
        <authorList>
            <person name="Fallon T.R."/>
            <person name="Shende V.V."/>
            <person name="Wierzbicki I.H."/>
            <person name="Pendleton A.L."/>
            <person name="Watervoot N.F."/>
            <person name="Auber R.P."/>
            <person name="Gonzalez D.J."/>
            <person name="Wisecaver J.H."/>
            <person name="Moore B.S."/>
        </authorList>
    </citation>
    <scope>NUCLEOTIDE SEQUENCE [LARGE SCALE GENOMIC DNA]</scope>
    <source>
        <strain evidence="6 7">12B1</strain>
    </source>
</reference>
<dbReference type="Gene3D" id="3.30.420.10">
    <property type="entry name" value="Ribonuclease H-like superfamily/Ribonuclease H"/>
    <property type="match status" value="1"/>
</dbReference>
<keyword evidence="2" id="KW-0378">Hydrolase</keyword>
<dbReference type="PANTHER" id="PTHR23044:SF61">
    <property type="entry name" value="3'-5' EXORIBONUCLEASE 1-RELATED"/>
    <property type="match status" value="1"/>
</dbReference>
<proteinExistence type="predicted"/>
<keyword evidence="7" id="KW-1185">Reference proteome</keyword>
<protein>
    <recommendedName>
        <fullName evidence="5">Exonuclease domain-containing protein</fullName>
    </recommendedName>
</protein>
<dbReference type="GO" id="GO:0003676">
    <property type="term" value="F:nucleic acid binding"/>
    <property type="evidence" value="ECO:0007669"/>
    <property type="project" value="InterPro"/>
</dbReference>
<organism evidence="6 7">
    <name type="scientific">Prymnesium parvum</name>
    <name type="common">Toxic golden alga</name>
    <dbReference type="NCBI Taxonomy" id="97485"/>
    <lineage>
        <taxon>Eukaryota</taxon>
        <taxon>Haptista</taxon>
        <taxon>Haptophyta</taxon>
        <taxon>Prymnesiophyceae</taxon>
        <taxon>Prymnesiales</taxon>
        <taxon>Prymnesiaceae</taxon>
        <taxon>Prymnesium</taxon>
    </lineage>
</organism>
<dbReference type="CDD" id="cd06133">
    <property type="entry name" value="ERI-1_3'hExo_like"/>
    <property type="match status" value="1"/>
</dbReference>
<dbReference type="EMBL" id="JBGBPQ010000018">
    <property type="protein sequence ID" value="KAL1506993.1"/>
    <property type="molecule type" value="Genomic_DNA"/>
</dbReference>
<keyword evidence="1" id="KW-0540">Nuclease</keyword>
<dbReference type="GO" id="GO:0000175">
    <property type="term" value="F:3'-5'-RNA exonuclease activity"/>
    <property type="evidence" value="ECO:0007669"/>
    <property type="project" value="InterPro"/>
</dbReference>
<dbReference type="InterPro" id="IPR036397">
    <property type="entry name" value="RNaseH_sf"/>
</dbReference>
<keyword evidence="4" id="KW-0732">Signal</keyword>
<dbReference type="PANTHER" id="PTHR23044">
    <property type="entry name" value="3'-5' EXONUCLEASE ERI1-RELATED"/>
    <property type="match status" value="1"/>
</dbReference>
<dbReference type="InterPro" id="IPR047201">
    <property type="entry name" value="ERI-1_3'hExo-like"/>
</dbReference>
<dbReference type="Pfam" id="PF00929">
    <property type="entry name" value="RNase_T"/>
    <property type="match status" value="1"/>
</dbReference>
<keyword evidence="3" id="KW-0269">Exonuclease</keyword>
<evidence type="ECO:0000256" key="2">
    <source>
        <dbReference type="ARBA" id="ARBA00022801"/>
    </source>
</evidence>
<accession>A0AB34IV04</accession>
<sequence>MSIWRLICLSLLLPCDTAHSLAAAGVLRRAPPPPSIAMQLGSKRVNRRKRGAQVAERQKELDRLRLERPAAPRGASRPADAAARRPPFRYLCVLDVEATCEKDARHFVHEIIEFPVVVVDLYEKAVVGEFHTYVRPTANATLSQFCTALTGITQDRVDAAPTLEQVLESFEEWRIEQKLVHSEGFAGPEDFAFAADGPWDLRFFLHAECVRKGIAKAPYFGKWVNIKSMFADFYRTRSCKIHKMLQIQNMKFEGRLHSGIDDTRNIARIALRMAEDGCSFYLNEALSPRERGPNGGVFPSL</sequence>
<gene>
    <name evidence="6" type="ORF">AB1Y20_007856</name>
</gene>
<dbReference type="InterPro" id="IPR013520">
    <property type="entry name" value="Ribonucl_H"/>
</dbReference>
<dbReference type="InterPro" id="IPR051274">
    <property type="entry name" value="3-5_Exoribonuclease"/>
</dbReference>
<feature type="chain" id="PRO_5044240641" description="Exonuclease domain-containing protein" evidence="4">
    <location>
        <begin position="19"/>
        <end position="301"/>
    </location>
</feature>
<dbReference type="AlphaFoldDB" id="A0AB34IV04"/>
<comment type="caution">
    <text evidence="6">The sequence shown here is derived from an EMBL/GenBank/DDBJ whole genome shotgun (WGS) entry which is preliminary data.</text>
</comment>
<dbReference type="SUPFAM" id="SSF53098">
    <property type="entry name" value="Ribonuclease H-like"/>
    <property type="match status" value="1"/>
</dbReference>
<evidence type="ECO:0000256" key="4">
    <source>
        <dbReference type="SAM" id="SignalP"/>
    </source>
</evidence>
<evidence type="ECO:0000313" key="7">
    <source>
        <dbReference type="Proteomes" id="UP001515480"/>
    </source>
</evidence>
<dbReference type="SMART" id="SM00479">
    <property type="entry name" value="EXOIII"/>
    <property type="match status" value="1"/>
</dbReference>
<feature type="domain" description="Exonuclease" evidence="5">
    <location>
        <begin position="90"/>
        <end position="279"/>
    </location>
</feature>
<evidence type="ECO:0000256" key="1">
    <source>
        <dbReference type="ARBA" id="ARBA00022722"/>
    </source>
</evidence>
<evidence type="ECO:0000259" key="5">
    <source>
        <dbReference type="SMART" id="SM00479"/>
    </source>
</evidence>
<dbReference type="InterPro" id="IPR012337">
    <property type="entry name" value="RNaseH-like_sf"/>
</dbReference>
<name>A0AB34IV04_PRYPA</name>
<feature type="signal peptide" evidence="4">
    <location>
        <begin position="1"/>
        <end position="18"/>
    </location>
</feature>
<dbReference type="Proteomes" id="UP001515480">
    <property type="component" value="Unassembled WGS sequence"/>
</dbReference>